<evidence type="ECO:0000256" key="1">
    <source>
        <dbReference type="SAM" id="Phobius"/>
    </source>
</evidence>
<gene>
    <name evidence="2" type="ORF">E3O49_03195</name>
</gene>
<dbReference type="Proteomes" id="UP000297403">
    <property type="component" value="Unassembled WGS sequence"/>
</dbReference>
<evidence type="ECO:0000313" key="3">
    <source>
        <dbReference type="Proteomes" id="UP000297403"/>
    </source>
</evidence>
<comment type="caution">
    <text evidence="2">The sequence shown here is derived from an EMBL/GenBank/DDBJ whole genome shotgun (WGS) entry which is preliminary data.</text>
</comment>
<keyword evidence="1" id="KW-0472">Membrane</keyword>
<feature type="transmembrane region" description="Helical" evidence="1">
    <location>
        <begin position="118"/>
        <end position="139"/>
    </location>
</feature>
<keyword evidence="3" id="KW-1185">Reference proteome</keyword>
<evidence type="ECO:0000313" key="2">
    <source>
        <dbReference type="EMBL" id="TFC51661.1"/>
    </source>
</evidence>
<dbReference type="RefSeq" id="WP_134450989.1">
    <property type="nucleotide sequence ID" value="NZ_SOFY01000013.1"/>
</dbReference>
<feature type="transmembrane region" description="Helical" evidence="1">
    <location>
        <begin position="80"/>
        <end position="98"/>
    </location>
</feature>
<feature type="transmembrane region" description="Helical" evidence="1">
    <location>
        <begin position="17"/>
        <end position="39"/>
    </location>
</feature>
<proteinExistence type="predicted"/>
<keyword evidence="1" id="KW-0812">Transmembrane</keyword>
<organism evidence="2 3">
    <name type="scientific">Cryobacterium shii</name>
    <dbReference type="NCBI Taxonomy" id="1259235"/>
    <lineage>
        <taxon>Bacteria</taxon>
        <taxon>Bacillati</taxon>
        <taxon>Actinomycetota</taxon>
        <taxon>Actinomycetes</taxon>
        <taxon>Micrococcales</taxon>
        <taxon>Microbacteriaceae</taxon>
        <taxon>Cryobacterium</taxon>
    </lineage>
</organism>
<dbReference type="EMBL" id="SOFY01000013">
    <property type="protein sequence ID" value="TFC51661.1"/>
    <property type="molecule type" value="Genomic_DNA"/>
</dbReference>
<feature type="transmembrane region" description="Helical" evidence="1">
    <location>
        <begin position="51"/>
        <end position="73"/>
    </location>
</feature>
<sequence length="149" mass="16001">MTDTVPRRTTSPAARKAGFAIAIAVNAVILYLVNAWPGWQSVPFLTPETSQVLGIFNLSLIVGIIVNAVYLVLDLPPIRALGDLITLGIGLAVLVGLWEVVPFDFQDYSFDWTVLIRAVLIAAMVGTGIGLIVQLVLLIRSIFTPGFAP</sequence>
<dbReference type="AlphaFoldDB" id="A0AAQ2C8G5"/>
<protein>
    <submittedName>
        <fullName evidence="2">Uncharacterized protein</fullName>
    </submittedName>
</protein>
<reference evidence="2 3" key="1">
    <citation type="submission" date="2019-03" db="EMBL/GenBank/DDBJ databases">
        <title>Genomics of glacier-inhabiting Cryobacterium strains.</title>
        <authorList>
            <person name="Liu Q."/>
            <person name="Xin Y.-H."/>
        </authorList>
    </citation>
    <scope>NUCLEOTIDE SEQUENCE [LARGE SCALE GENOMIC DNA]</scope>
    <source>
        <strain evidence="3">TMT1-22</strain>
    </source>
</reference>
<accession>A0AAQ2C8G5</accession>
<keyword evidence="1" id="KW-1133">Transmembrane helix</keyword>
<name>A0AAQ2C8G5_9MICO</name>